<dbReference type="Pfam" id="PF00990">
    <property type="entry name" value="GGDEF"/>
    <property type="match status" value="1"/>
</dbReference>
<name>A0ABX4FRQ9_9GAMM</name>
<keyword evidence="3" id="KW-0472">Membrane</keyword>
<feature type="transmembrane region" description="Helical" evidence="3">
    <location>
        <begin position="186"/>
        <end position="206"/>
    </location>
</feature>
<protein>
    <recommendedName>
        <fullName evidence="1">diguanylate cyclase</fullName>
        <ecNumber evidence="1">2.7.7.65</ecNumber>
    </recommendedName>
</protein>
<dbReference type="CDD" id="cd01949">
    <property type="entry name" value="GGDEF"/>
    <property type="match status" value="1"/>
</dbReference>
<dbReference type="InterPro" id="IPR029787">
    <property type="entry name" value="Nucleotide_cyclase"/>
</dbReference>
<dbReference type="PANTHER" id="PTHR45138:SF9">
    <property type="entry name" value="DIGUANYLATE CYCLASE DGCM-RELATED"/>
    <property type="match status" value="1"/>
</dbReference>
<dbReference type="SMART" id="SM00267">
    <property type="entry name" value="GGDEF"/>
    <property type="match status" value="1"/>
</dbReference>
<dbReference type="InterPro" id="IPR043128">
    <property type="entry name" value="Rev_trsase/Diguanyl_cyclase"/>
</dbReference>
<dbReference type="InterPro" id="IPR000160">
    <property type="entry name" value="GGDEF_dom"/>
</dbReference>
<evidence type="ECO:0000256" key="1">
    <source>
        <dbReference type="ARBA" id="ARBA00012528"/>
    </source>
</evidence>
<reference evidence="5 6" key="1">
    <citation type="journal article" date="2016" name="Antonie Van Leeuwenhoek">
        <title>Photobacterium sanguinicancri sp. nov. isolated from marine animals.</title>
        <authorList>
            <person name="Gomez-Gil B."/>
            <person name="Roque A."/>
            <person name="Rotllant G."/>
            <person name="Romalde J.L."/>
            <person name="Doce A."/>
            <person name="Eggermont M."/>
            <person name="Defoirdt T."/>
        </authorList>
    </citation>
    <scope>NUCLEOTIDE SEQUENCE [LARGE SCALE GENOMIC DNA]</scope>
    <source>
        <strain evidence="5 6">CAIM 1827</strain>
    </source>
</reference>
<keyword evidence="3" id="KW-0812">Transmembrane</keyword>
<accession>A0ABX4FRQ9</accession>
<dbReference type="Gene3D" id="3.30.70.270">
    <property type="match status" value="1"/>
</dbReference>
<evidence type="ECO:0000256" key="2">
    <source>
        <dbReference type="ARBA" id="ARBA00034247"/>
    </source>
</evidence>
<feature type="domain" description="GGDEF" evidence="4">
    <location>
        <begin position="248"/>
        <end position="369"/>
    </location>
</feature>
<dbReference type="Proteomes" id="UP000215999">
    <property type="component" value="Unassembled WGS sequence"/>
</dbReference>
<dbReference type="NCBIfam" id="TIGR00254">
    <property type="entry name" value="GGDEF"/>
    <property type="match status" value="1"/>
</dbReference>
<dbReference type="PANTHER" id="PTHR45138">
    <property type="entry name" value="REGULATORY COMPONENTS OF SENSORY TRANSDUCTION SYSTEM"/>
    <property type="match status" value="1"/>
</dbReference>
<dbReference type="PROSITE" id="PS50887">
    <property type="entry name" value="GGDEF"/>
    <property type="match status" value="1"/>
</dbReference>
<sequence length="369" mass="42982">LSVKKIGLVDIRNNLYLDSLGRVLSIDINSERDSWIKDFLETPQDYRYHFYDPDIPEYESLYSFYYDHKIKDNNNQVVGIIGIGINYDTFYNKIQGLDEHINVSFLTKDGEVRLPKNLKGKSIYALSPDISEDQFKLIESGNQIAWEHSSGETFLSYFHYLKDINRVLLLKINVTEHYNQSRRQHFYSFILGVALTIIVVILNLSISLYQSNKLKQTAFYDSLTRCRNRNYLDSKIIKYGYWKQIRQTGYSMIIFDVDHFKYINDTFGHSEGDRVLKQIAAIVRRCLRDSDDFIRWGGDEFIILLDMKAQSAINIADRIKEHVKNETLVSLSIGITDISVKDSFKSAMKRADSALYDAKKNGRNQIKVH</sequence>
<dbReference type="RefSeq" id="WP_141226301.1">
    <property type="nucleotide sequence ID" value="NZ_NOIF01000287.1"/>
</dbReference>
<evidence type="ECO:0000259" key="4">
    <source>
        <dbReference type="PROSITE" id="PS50887"/>
    </source>
</evidence>
<organism evidence="5 6">
    <name type="scientific">Photobacterium sanguinicancri</name>
    <dbReference type="NCBI Taxonomy" id="875932"/>
    <lineage>
        <taxon>Bacteria</taxon>
        <taxon>Pseudomonadati</taxon>
        <taxon>Pseudomonadota</taxon>
        <taxon>Gammaproteobacteria</taxon>
        <taxon>Vibrionales</taxon>
        <taxon>Vibrionaceae</taxon>
        <taxon>Photobacterium</taxon>
    </lineage>
</organism>
<evidence type="ECO:0000313" key="5">
    <source>
        <dbReference type="EMBL" id="OZS41541.1"/>
    </source>
</evidence>
<gene>
    <name evidence="5" type="ORF">ASV53_23170</name>
</gene>
<dbReference type="EC" id="2.7.7.65" evidence="1"/>
<comment type="catalytic activity">
    <reaction evidence="2">
        <text>2 GTP = 3',3'-c-di-GMP + 2 diphosphate</text>
        <dbReference type="Rhea" id="RHEA:24898"/>
        <dbReference type="ChEBI" id="CHEBI:33019"/>
        <dbReference type="ChEBI" id="CHEBI:37565"/>
        <dbReference type="ChEBI" id="CHEBI:58805"/>
        <dbReference type="EC" id="2.7.7.65"/>
    </reaction>
</comment>
<comment type="caution">
    <text evidence="5">The sequence shown here is derived from an EMBL/GenBank/DDBJ whole genome shotgun (WGS) entry which is preliminary data.</text>
</comment>
<proteinExistence type="predicted"/>
<evidence type="ECO:0000313" key="6">
    <source>
        <dbReference type="Proteomes" id="UP000215999"/>
    </source>
</evidence>
<dbReference type="InterPro" id="IPR050469">
    <property type="entry name" value="Diguanylate_Cyclase"/>
</dbReference>
<dbReference type="SUPFAM" id="SSF55073">
    <property type="entry name" value="Nucleotide cyclase"/>
    <property type="match status" value="1"/>
</dbReference>
<evidence type="ECO:0000256" key="3">
    <source>
        <dbReference type="SAM" id="Phobius"/>
    </source>
</evidence>
<dbReference type="EMBL" id="NOIF01000287">
    <property type="protein sequence ID" value="OZS41541.1"/>
    <property type="molecule type" value="Genomic_DNA"/>
</dbReference>
<keyword evidence="6" id="KW-1185">Reference proteome</keyword>
<feature type="non-terminal residue" evidence="5">
    <location>
        <position position="1"/>
    </location>
</feature>
<keyword evidence="3" id="KW-1133">Transmembrane helix</keyword>